<accession>A0ABY7KRQ0</accession>
<organism evidence="1 2">
    <name type="scientific">Streptomyces cinnabarinus</name>
    <dbReference type="NCBI Taxonomy" id="67287"/>
    <lineage>
        <taxon>Bacteria</taxon>
        <taxon>Bacillati</taxon>
        <taxon>Actinomycetota</taxon>
        <taxon>Actinomycetes</taxon>
        <taxon>Kitasatosporales</taxon>
        <taxon>Streptomycetaceae</taxon>
        <taxon>Streptomyces</taxon>
    </lineage>
</organism>
<dbReference type="PANTHER" id="PTHR41775:SF1">
    <property type="entry name" value="PEPTIDASE M6-LIKE DOMAIN-CONTAINING PROTEIN"/>
    <property type="match status" value="1"/>
</dbReference>
<gene>
    <name evidence="1" type="ORF">STRCI_007295</name>
</gene>
<proteinExistence type="predicted"/>
<sequence length="446" mass="48628">MPEPAACKALRKRARDLATELQQVLGDLLTEPFGARRAQLQERAELLELRIDDVRAQMEAAGCDAPLPQEPPPTPVPSLEEFGHGSIRVGGRKALGPRPLVVVLLEWDDDGQDGFLDLTSEHPLEYYEQLAFGHPTPPFTTTPVNPASLTEYVQECSGGRFWFTRAGVLGPVSMGAFGNPDELTHVQKVAERIASRFPYVLVGMDVDASSVVTADELVVLVVENHRYRWPANRSTQSVPFTVSVFPVSVTKTMELSLAFAGAHTPFYQIGHEVSHSLGTLDMYNPGSMNYLLTLMGAYPFFSNDQVTVHLDAWHKLALGWCEPERVELSAHGSALVLEISAERPDGAVILWHPSHGASEYFLLERRSPTGGRKYDADFPGDGLLIWHVTPSRAPMHRGAPDLTAGGNGVWRTGTQTPQLTWADGSVAVDGLTVKAGPVPGSVLVSW</sequence>
<keyword evidence="2" id="KW-1185">Reference proteome</keyword>
<dbReference type="EMBL" id="CP114413">
    <property type="protein sequence ID" value="WAZ25777.1"/>
    <property type="molecule type" value="Genomic_DNA"/>
</dbReference>
<evidence type="ECO:0000313" key="1">
    <source>
        <dbReference type="EMBL" id="WAZ25777.1"/>
    </source>
</evidence>
<reference evidence="1" key="1">
    <citation type="submission" date="2022-12" db="EMBL/GenBank/DDBJ databases">
        <authorList>
            <person name="Ruckert C."/>
            <person name="Busche T."/>
            <person name="Kalinowski J."/>
            <person name="Wittmann C."/>
        </authorList>
    </citation>
    <scope>NUCLEOTIDE SEQUENCE</scope>
    <source>
        <strain evidence="1">DSM 40467</strain>
    </source>
</reference>
<dbReference type="PANTHER" id="PTHR41775">
    <property type="entry name" value="SECRETED PROTEIN-RELATED"/>
    <property type="match status" value="1"/>
</dbReference>
<dbReference type="Proteomes" id="UP001164439">
    <property type="component" value="Chromosome"/>
</dbReference>
<protein>
    <submittedName>
        <fullName evidence="1">Uncharacterized protein</fullName>
    </submittedName>
</protein>
<evidence type="ECO:0000313" key="2">
    <source>
        <dbReference type="Proteomes" id="UP001164439"/>
    </source>
</evidence>
<name>A0ABY7KRQ0_9ACTN</name>
<dbReference type="RefSeq" id="WP_269663259.1">
    <property type="nucleotide sequence ID" value="NZ_CP114413.1"/>
</dbReference>